<dbReference type="InterPro" id="IPR041492">
    <property type="entry name" value="HAD_2"/>
</dbReference>
<dbReference type="GO" id="GO:0008967">
    <property type="term" value="F:phosphoglycolate phosphatase activity"/>
    <property type="evidence" value="ECO:0007669"/>
    <property type="project" value="TreeGrafter"/>
</dbReference>
<dbReference type="OrthoDB" id="9807630at2"/>
<gene>
    <name evidence="1" type="ORF">BVG16_27425</name>
</gene>
<dbReference type="InterPro" id="IPR036412">
    <property type="entry name" value="HAD-like_sf"/>
</dbReference>
<dbReference type="GO" id="GO:0006281">
    <property type="term" value="P:DNA repair"/>
    <property type="evidence" value="ECO:0007669"/>
    <property type="project" value="TreeGrafter"/>
</dbReference>
<dbReference type="EMBL" id="MSZX01000014">
    <property type="protein sequence ID" value="OPA73811.1"/>
    <property type="molecule type" value="Genomic_DNA"/>
</dbReference>
<dbReference type="PANTHER" id="PTHR43434:SF25">
    <property type="entry name" value="PHOSPHOGLYCOLATE PHOSPHATASE"/>
    <property type="match status" value="1"/>
</dbReference>
<dbReference type="InterPro" id="IPR023198">
    <property type="entry name" value="PGP-like_dom2"/>
</dbReference>
<dbReference type="SUPFAM" id="SSF56784">
    <property type="entry name" value="HAD-like"/>
    <property type="match status" value="1"/>
</dbReference>
<dbReference type="Gene3D" id="3.40.50.1000">
    <property type="entry name" value="HAD superfamily/HAD-like"/>
    <property type="match status" value="1"/>
</dbReference>
<dbReference type="RefSeq" id="WP_078502382.1">
    <property type="nucleotide sequence ID" value="NZ_MSZX01000014.1"/>
</dbReference>
<evidence type="ECO:0000313" key="1">
    <source>
        <dbReference type="EMBL" id="OPA73811.1"/>
    </source>
</evidence>
<sequence>MNILWDFDGTLFNTYPAYTDILYEVLGSRVSKEEILSHLKISFTHAVKHFGIDEEQVQRILAKEQDLHPANTPPFPYVENILKFSDINVIMTHKPRKEVVYILDYYGWMKYFKEIVAGDDGYPKKPDPSSYIYLHNKYGVDLVIGDREIDIMPAKVIGIKTCLFQNNTPGADMYLTTYEDFFKNLIEV</sequence>
<comment type="caution">
    <text evidence="1">The sequence shown here is derived from an EMBL/GenBank/DDBJ whole genome shotgun (WGS) entry which is preliminary data.</text>
</comment>
<dbReference type="AlphaFoldDB" id="A0A1T2X1P8"/>
<dbReference type="GO" id="GO:0005829">
    <property type="term" value="C:cytosol"/>
    <property type="evidence" value="ECO:0007669"/>
    <property type="project" value="TreeGrafter"/>
</dbReference>
<dbReference type="PANTHER" id="PTHR43434">
    <property type="entry name" value="PHOSPHOGLYCOLATE PHOSPHATASE"/>
    <property type="match status" value="1"/>
</dbReference>
<protein>
    <submittedName>
        <fullName evidence="1">Phosphoglycolate phosphatase</fullName>
    </submittedName>
</protein>
<keyword evidence="2" id="KW-1185">Reference proteome</keyword>
<dbReference type="Pfam" id="PF13419">
    <property type="entry name" value="HAD_2"/>
    <property type="match status" value="1"/>
</dbReference>
<dbReference type="InterPro" id="IPR050155">
    <property type="entry name" value="HAD-like_hydrolase_sf"/>
</dbReference>
<dbReference type="Proteomes" id="UP000190188">
    <property type="component" value="Unassembled WGS sequence"/>
</dbReference>
<dbReference type="InterPro" id="IPR006439">
    <property type="entry name" value="HAD-SF_hydro_IA"/>
</dbReference>
<dbReference type="InterPro" id="IPR023214">
    <property type="entry name" value="HAD_sf"/>
</dbReference>
<dbReference type="Gene3D" id="1.10.150.240">
    <property type="entry name" value="Putative phosphatase, domain 2"/>
    <property type="match status" value="1"/>
</dbReference>
<proteinExistence type="predicted"/>
<accession>A0A1T2X1P8</accession>
<dbReference type="SFLD" id="SFLDG01129">
    <property type="entry name" value="C1.5:_HAD__Beta-PGM__Phosphata"/>
    <property type="match status" value="1"/>
</dbReference>
<name>A0A1T2X1P8_9BACL</name>
<dbReference type="SFLD" id="SFLDS00003">
    <property type="entry name" value="Haloacid_Dehalogenase"/>
    <property type="match status" value="1"/>
</dbReference>
<dbReference type="STRING" id="1324314.BVG16_27425"/>
<dbReference type="NCBIfam" id="TIGR01549">
    <property type="entry name" value="HAD-SF-IA-v1"/>
    <property type="match status" value="1"/>
</dbReference>
<evidence type="ECO:0000313" key="2">
    <source>
        <dbReference type="Proteomes" id="UP000190188"/>
    </source>
</evidence>
<reference evidence="1 2" key="1">
    <citation type="submission" date="2017-01" db="EMBL/GenBank/DDBJ databases">
        <title>Genome analysis of Paenibacillus selenitrireducens ES3-24.</title>
        <authorList>
            <person name="Xu D."/>
            <person name="Yao R."/>
            <person name="Zheng S."/>
        </authorList>
    </citation>
    <scope>NUCLEOTIDE SEQUENCE [LARGE SCALE GENOMIC DNA]</scope>
    <source>
        <strain evidence="1 2">ES3-24</strain>
    </source>
</reference>
<organism evidence="1 2">
    <name type="scientific">Paenibacillus selenitireducens</name>
    <dbReference type="NCBI Taxonomy" id="1324314"/>
    <lineage>
        <taxon>Bacteria</taxon>
        <taxon>Bacillati</taxon>
        <taxon>Bacillota</taxon>
        <taxon>Bacilli</taxon>
        <taxon>Bacillales</taxon>
        <taxon>Paenibacillaceae</taxon>
        <taxon>Paenibacillus</taxon>
    </lineage>
</organism>